<accession>A0A6J5KY77</accession>
<protein>
    <submittedName>
        <fullName evidence="1">Uncharacterized protein</fullName>
    </submittedName>
</protein>
<sequence length="125" mass="13821">MKLSKIINPKFKDLLRKLATSEVPVKTAVKLKTISQAVEKALTDYETVRVAIINKHAELNESGEPKADENNNAIFSSPESKIEFGQELSDVLNLDIDLDVISIDDLGDVVLLSAFDLVILEDILQ</sequence>
<gene>
    <name evidence="1" type="ORF">UFOVP53_75</name>
</gene>
<evidence type="ECO:0000313" key="1">
    <source>
        <dbReference type="EMBL" id="CAB4125180.1"/>
    </source>
</evidence>
<organism evidence="1">
    <name type="scientific">uncultured Caudovirales phage</name>
    <dbReference type="NCBI Taxonomy" id="2100421"/>
    <lineage>
        <taxon>Viruses</taxon>
        <taxon>Duplodnaviria</taxon>
        <taxon>Heunggongvirae</taxon>
        <taxon>Uroviricota</taxon>
        <taxon>Caudoviricetes</taxon>
        <taxon>Peduoviridae</taxon>
        <taxon>Maltschvirus</taxon>
        <taxon>Maltschvirus maltsch</taxon>
    </lineage>
</organism>
<proteinExistence type="predicted"/>
<reference evidence="1" key="1">
    <citation type="submission" date="2020-04" db="EMBL/GenBank/DDBJ databases">
        <authorList>
            <person name="Chiriac C."/>
            <person name="Salcher M."/>
            <person name="Ghai R."/>
            <person name="Kavagutti S V."/>
        </authorList>
    </citation>
    <scope>NUCLEOTIDE SEQUENCE</scope>
</reference>
<name>A0A6J5KY77_9CAUD</name>
<dbReference type="EMBL" id="LR796189">
    <property type="protein sequence ID" value="CAB4125180.1"/>
    <property type="molecule type" value="Genomic_DNA"/>
</dbReference>